<feature type="transmembrane region" description="Helical" evidence="2">
    <location>
        <begin position="21"/>
        <end position="42"/>
    </location>
</feature>
<evidence type="ECO:0000313" key="5">
    <source>
        <dbReference type="Proteomes" id="UP000010164"/>
    </source>
</evidence>
<sequence length="205" mass="23088">MTISKLALSPVQSFLKRSFDFLVALAGLMAVWWLILIAYIAATLDTRSSGFFIQSRVGKGGRVFKVVKIKTMRPDDKTTTTVTQSGDPRITPLGAFFRKTKIDELPQLWNVLLGQMSFVGPRPDVPGYADRLEGEDRAVLSLRPGITGPATLKYRDEEEILAAQDDPERYNREVIYPDKVQINLQYIRDWSFSGDLRYILATVLG</sequence>
<evidence type="ECO:0000313" key="4">
    <source>
        <dbReference type="EMBL" id="EKF73291.1"/>
    </source>
</evidence>
<keyword evidence="4" id="KW-0808">Transferase</keyword>
<dbReference type="Proteomes" id="UP000010164">
    <property type="component" value="Unassembled WGS sequence"/>
</dbReference>
<keyword evidence="2" id="KW-1133">Transmembrane helix</keyword>
<dbReference type="AlphaFoldDB" id="L0W8N8"/>
<protein>
    <submittedName>
        <fullName evidence="4">Sugar transferase</fullName>
    </submittedName>
</protein>
<dbReference type="GO" id="GO:0016780">
    <property type="term" value="F:phosphotransferase activity, for other substituted phosphate groups"/>
    <property type="evidence" value="ECO:0007669"/>
    <property type="project" value="TreeGrafter"/>
</dbReference>
<comment type="similarity">
    <text evidence="1">Belongs to the bacterial sugar transferase family.</text>
</comment>
<dbReference type="OrthoDB" id="9808602at2"/>
<evidence type="ECO:0000259" key="3">
    <source>
        <dbReference type="Pfam" id="PF02397"/>
    </source>
</evidence>
<keyword evidence="5" id="KW-1185">Reference proteome</keyword>
<organism evidence="4 5">
    <name type="scientific">Alcanivorax hongdengensis A-11-3</name>
    <dbReference type="NCBI Taxonomy" id="1177179"/>
    <lineage>
        <taxon>Bacteria</taxon>
        <taxon>Pseudomonadati</taxon>
        <taxon>Pseudomonadota</taxon>
        <taxon>Gammaproteobacteria</taxon>
        <taxon>Oceanospirillales</taxon>
        <taxon>Alcanivoracaceae</taxon>
        <taxon>Alcanivorax</taxon>
    </lineage>
</organism>
<dbReference type="RefSeq" id="WP_008930056.1">
    <property type="nucleotide sequence ID" value="NZ_AMRJ01000029.1"/>
</dbReference>
<keyword evidence="2" id="KW-0812">Transmembrane</keyword>
<dbReference type="PANTHER" id="PTHR30576:SF20">
    <property type="entry name" value="QUINOVOSAMINEPHOSPHOTRANSFERAE-RELATED"/>
    <property type="match status" value="1"/>
</dbReference>
<accession>L0W8N8</accession>
<dbReference type="PATRIC" id="fig|1177179.3.peg.2845"/>
<keyword evidence="2" id="KW-0472">Membrane</keyword>
<dbReference type="eggNOG" id="COG2148">
    <property type="taxonomic scope" value="Bacteria"/>
</dbReference>
<gene>
    <name evidence="4" type="ORF">A11A3_14430</name>
</gene>
<dbReference type="InterPro" id="IPR003362">
    <property type="entry name" value="Bact_transf"/>
</dbReference>
<dbReference type="EMBL" id="AMRJ01000029">
    <property type="protein sequence ID" value="EKF73291.1"/>
    <property type="molecule type" value="Genomic_DNA"/>
</dbReference>
<reference evidence="4 5" key="1">
    <citation type="journal article" date="2012" name="J. Bacteriol.">
        <title>Genome Sequence of the Alkane-Degrading Bacterium Alcanivorax hongdengensis Type Strain A-11-3.</title>
        <authorList>
            <person name="Lai Q."/>
            <person name="Shao Z."/>
        </authorList>
    </citation>
    <scope>NUCLEOTIDE SEQUENCE [LARGE SCALE GENOMIC DNA]</scope>
    <source>
        <strain evidence="4 5">A-11-3</strain>
    </source>
</reference>
<dbReference type="Pfam" id="PF02397">
    <property type="entry name" value="Bac_transf"/>
    <property type="match status" value="1"/>
</dbReference>
<dbReference type="STRING" id="1177179.A11A3_14430"/>
<evidence type="ECO:0000256" key="2">
    <source>
        <dbReference type="SAM" id="Phobius"/>
    </source>
</evidence>
<evidence type="ECO:0000256" key="1">
    <source>
        <dbReference type="ARBA" id="ARBA00006464"/>
    </source>
</evidence>
<comment type="caution">
    <text evidence="4">The sequence shown here is derived from an EMBL/GenBank/DDBJ whole genome shotgun (WGS) entry which is preliminary data.</text>
</comment>
<proteinExistence type="inferred from homology"/>
<dbReference type="PANTHER" id="PTHR30576">
    <property type="entry name" value="COLANIC BIOSYNTHESIS UDP-GLUCOSE LIPID CARRIER TRANSFERASE"/>
    <property type="match status" value="1"/>
</dbReference>
<feature type="domain" description="Bacterial sugar transferase" evidence="3">
    <location>
        <begin position="16"/>
        <end position="203"/>
    </location>
</feature>
<name>L0W8N8_9GAMM</name>